<dbReference type="Gene3D" id="3.80.10.10">
    <property type="entry name" value="Ribonuclease Inhibitor"/>
    <property type="match status" value="1"/>
</dbReference>
<dbReference type="InterPro" id="IPR032675">
    <property type="entry name" value="LRR_dom_sf"/>
</dbReference>
<dbReference type="InterPro" id="IPR001611">
    <property type="entry name" value="Leu-rich_rpt"/>
</dbReference>
<organism evidence="1 2">
    <name type="scientific">Sulfidibacter corallicola</name>
    <dbReference type="NCBI Taxonomy" id="2818388"/>
    <lineage>
        <taxon>Bacteria</taxon>
        <taxon>Pseudomonadati</taxon>
        <taxon>Acidobacteriota</taxon>
        <taxon>Holophagae</taxon>
        <taxon>Acanthopleuribacterales</taxon>
        <taxon>Acanthopleuribacteraceae</taxon>
        <taxon>Sulfidibacter</taxon>
    </lineage>
</organism>
<sequence>MDNRHNQASPLLFTVTWDDFADADVANPVYLRLRIIRNVVLSHTLVDIDDPENGRVHRPIFLPLFLTSGAVTDQIAAPPGTLSIVRWVAGEGEIWLRVQSSSSEWIQTGGGTEPPTRFQTMSFSLGIAASQYWALYQPLYAEGRANLPAPTRDPEGRTRADAVSTQICVDVTQSSLQPEPAPPSLSQLQFLPNTYNSETVGITTAHNTSDIFLGTWTPVAFSNDTVIGTARELNVGCTFDAMPTTPTQVSLCPDQANPDGLYRLENHMDLLAGCASPWGFHRGSTFAVHLPSQSDYGFPILLQDGEPVDAVAESGRPDTVLVDPRALQVDLETSQAYAEANSLFTLGDRLFSRTAEVATTGAGTSGLQNARLDLAIWTDGDQPATDVVVRVIVRPSNRDDNADPDPDFSGPDQALFCGPLLSQPLIREWSPGGFLACGFVSMPDPALRERVLAEFDQDRDGQLSLAEADRIERLDVSAFDIVDLTGVQSFRALRELDAAQNLIRILPDLDGLTELARVNLAGNCLEEVSAFVTHPFLGSGGDHALDLSHNRLNDFDIAVCGDLASLTDRWSEGGGTLRYGPQGDWFFGSTTQRWVNGSSGVLDWVTWVNRANGVVAPYEVCP</sequence>
<evidence type="ECO:0000313" key="1">
    <source>
        <dbReference type="EMBL" id="QTD49780.1"/>
    </source>
</evidence>
<name>A0A8A4TJQ2_SULCO</name>
<dbReference type="KEGG" id="scor:J3U87_29710"/>
<reference evidence="1" key="1">
    <citation type="submission" date="2021-03" db="EMBL/GenBank/DDBJ databases">
        <title>Acanthopleuribacteraceae sp. M133.</title>
        <authorList>
            <person name="Wang G."/>
        </authorList>
    </citation>
    <scope>NUCLEOTIDE SEQUENCE</scope>
    <source>
        <strain evidence="1">M133</strain>
    </source>
</reference>
<proteinExistence type="predicted"/>
<gene>
    <name evidence="1" type="ORF">J3U87_29710</name>
</gene>
<evidence type="ECO:0000313" key="2">
    <source>
        <dbReference type="Proteomes" id="UP000663929"/>
    </source>
</evidence>
<dbReference type="RefSeq" id="WP_237379410.1">
    <property type="nucleotide sequence ID" value="NZ_CP071793.1"/>
</dbReference>
<dbReference type="EMBL" id="CP071793">
    <property type="protein sequence ID" value="QTD49780.1"/>
    <property type="molecule type" value="Genomic_DNA"/>
</dbReference>
<keyword evidence="2" id="KW-1185">Reference proteome</keyword>
<protein>
    <submittedName>
        <fullName evidence="1">Uncharacterized protein</fullName>
    </submittedName>
</protein>
<dbReference type="SUPFAM" id="SSF52058">
    <property type="entry name" value="L domain-like"/>
    <property type="match status" value="1"/>
</dbReference>
<accession>A0A8A4TJQ2</accession>
<dbReference type="Proteomes" id="UP000663929">
    <property type="component" value="Chromosome"/>
</dbReference>
<dbReference type="AlphaFoldDB" id="A0A8A4TJQ2"/>
<dbReference type="PROSITE" id="PS51450">
    <property type="entry name" value="LRR"/>
    <property type="match status" value="1"/>
</dbReference>